<feature type="transmembrane region" description="Helical" evidence="1">
    <location>
        <begin position="449"/>
        <end position="470"/>
    </location>
</feature>
<name>A0A7S2S738_9STRA</name>
<feature type="transmembrane region" description="Helical" evidence="1">
    <location>
        <begin position="482"/>
        <end position="502"/>
    </location>
</feature>
<sequence length="1097" mass="126059">MGGEIREFPFIPLAEQASIKVRWGYYSSTSLVLIWFGWLCGLVVPLTIILTDGLFSGNTAVVNGGAMVFILIGYPLINYFCVSQAGFAVLAYDQSQVNRFRGINQILDEWMSESTSNKRKSACVKELVAGYEDYLGREKEVILRRLHTVRCCGVNPHCRFSLWSFHYAFIFGFIVFMVIPLAVFIPLSVSKLDLGYHFDLGAFKVVIYVLVCLLAVVYLARVLMLLYQLTSPVKRAYEASKQKMQGLRGRNMGEELIERQPVEIVNGAQGRVRNIGYYSAKLVQLIPGWIHREVFFFWLLLLTPITLGLGLVQYYEKRSFPSYYVESHHVKKVLQDVTYLFCAVFLGSFLLLRSISPEFHNDRSAEDRAKYITRELHYLRICKRNRWPIETMGDYPHFSTGEGIITKGVYYGNRRSLAILISRLHFNFVVFGLIPIIVSVITFPLAYNFSAVTIAVVCIAPFVCFAFYIVKSIISVTPTRRYHAIPWLIAWVLGCWLVPFLIGGYTVQVDGARAVGVMFLLIPTLVVISIIVAQLYMSWTAFIDWVTSLEAWERWVIAVSSRIWKVAFVAGFLFDIILLILGVVLFSKETSLFRPKIQYTSVAGIALLSNLLEIVGILTAIWGGVLRWTHGVHRFGPTVSMTFRWVIAVLAVIILLTRDRDTSLSKAWVHNVDLVIMALVLVLIGLRFVYGLYLYDDFLTKKRLGYFIEGHESGRKRPVVEQASKVVYYPTDVIIADLRSRGLLELEARDLMKLYLDPGTTELEKLSLKNRMVRLDSRRFPSLEELQAMLEEAIAEDVRRINSHQDVVWESRKNNLAFREDSSTVMRQKFQLSVTVNEMLKELHGLEEHVQKKVALKQEREAKRKKRKERFEYDEYASSEEDSDSIDDAVNQELDLEQTCDDVDLVAHYADHPHLRAFEISRGSTIRERIRYRKQYYKHLDSIILIDGLGKRLIFVDYSVGLIVRVPFAWIQEVRWYPTSISEKTSVQVDITIVTRLVQKKCSTKVRKTKPRAKLHVIHFETPEERERFCLYLYSVACVHGVEHFKAREECMVGLFAFDNNQSVIYQICDPATHTVDIEIEEHSGTKNIDFSNSRKA</sequence>
<feature type="transmembrane region" description="Helical" evidence="1">
    <location>
        <begin position="165"/>
        <end position="185"/>
    </location>
</feature>
<feature type="transmembrane region" description="Helical" evidence="1">
    <location>
        <begin position="337"/>
        <end position="355"/>
    </location>
</feature>
<evidence type="ECO:0000313" key="2">
    <source>
        <dbReference type="EMBL" id="CAD9691537.1"/>
    </source>
</evidence>
<feature type="transmembrane region" description="Helical" evidence="1">
    <location>
        <begin position="676"/>
        <end position="695"/>
    </location>
</feature>
<keyword evidence="1" id="KW-0472">Membrane</keyword>
<protein>
    <submittedName>
        <fullName evidence="2">Uncharacterized protein</fullName>
    </submittedName>
</protein>
<proteinExistence type="predicted"/>
<feature type="transmembrane region" description="Helical" evidence="1">
    <location>
        <begin position="514"/>
        <end position="542"/>
    </location>
</feature>
<feature type="transmembrane region" description="Helical" evidence="1">
    <location>
        <begin position="205"/>
        <end position="227"/>
    </location>
</feature>
<feature type="transmembrane region" description="Helical" evidence="1">
    <location>
        <begin position="424"/>
        <end position="443"/>
    </location>
</feature>
<dbReference type="AlphaFoldDB" id="A0A7S2S738"/>
<dbReference type="EMBL" id="HBHK01017449">
    <property type="protein sequence ID" value="CAD9691537.1"/>
    <property type="molecule type" value="Transcribed_RNA"/>
</dbReference>
<feature type="transmembrane region" description="Helical" evidence="1">
    <location>
        <begin position="294"/>
        <end position="315"/>
    </location>
</feature>
<gene>
    <name evidence="2" type="ORF">QSP1433_LOCUS11023</name>
</gene>
<feature type="transmembrane region" description="Helical" evidence="1">
    <location>
        <begin position="32"/>
        <end position="55"/>
    </location>
</feature>
<reference evidence="2" key="1">
    <citation type="submission" date="2021-01" db="EMBL/GenBank/DDBJ databases">
        <authorList>
            <person name="Corre E."/>
            <person name="Pelletier E."/>
            <person name="Niang G."/>
            <person name="Scheremetjew M."/>
            <person name="Finn R."/>
            <person name="Kale V."/>
            <person name="Holt S."/>
            <person name="Cochrane G."/>
            <person name="Meng A."/>
            <person name="Brown T."/>
            <person name="Cohen L."/>
        </authorList>
    </citation>
    <scope>NUCLEOTIDE SEQUENCE</scope>
    <source>
        <strain evidence="2">NY070348D</strain>
    </source>
</reference>
<keyword evidence="1" id="KW-1133">Transmembrane helix</keyword>
<evidence type="ECO:0000256" key="1">
    <source>
        <dbReference type="SAM" id="Phobius"/>
    </source>
</evidence>
<feature type="transmembrane region" description="Helical" evidence="1">
    <location>
        <begin position="635"/>
        <end position="656"/>
    </location>
</feature>
<feature type="transmembrane region" description="Helical" evidence="1">
    <location>
        <begin position="563"/>
        <end position="587"/>
    </location>
</feature>
<organism evidence="2">
    <name type="scientific">Mucochytrium quahogii</name>
    <dbReference type="NCBI Taxonomy" id="96639"/>
    <lineage>
        <taxon>Eukaryota</taxon>
        <taxon>Sar</taxon>
        <taxon>Stramenopiles</taxon>
        <taxon>Bigyra</taxon>
        <taxon>Labyrinthulomycetes</taxon>
        <taxon>Thraustochytrida</taxon>
        <taxon>Thraustochytriidae</taxon>
        <taxon>Mucochytrium</taxon>
    </lineage>
</organism>
<keyword evidence="1" id="KW-0812">Transmembrane</keyword>
<feature type="transmembrane region" description="Helical" evidence="1">
    <location>
        <begin position="67"/>
        <end position="92"/>
    </location>
</feature>
<feature type="transmembrane region" description="Helical" evidence="1">
    <location>
        <begin position="599"/>
        <end position="623"/>
    </location>
</feature>
<accession>A0A7S2S738</accession>